<evidence type="ECO:0000256" key="5">
    <source>
        <dbReference type="ARBA" id="ARBA00022733"/>
    </source>
</evidence>
<dbReference type="STRING" id="180498.A0A067KCY8"/>
<dbReference type="InterPro" id="IPR012967">
    <property type="entry name" value="COMT_dimerisation"/>
</dbReference>
<evidence type="ECO:0000256" key="7">
    <source>
        <dbReference type="ARBA" id="ARBA00045231"/>
    </source>
</evidence>
<dbReference type="GO" id="GO:0046983">
    <property type="term" value="F:protein dimerization activity"/>
    <property type="evidence" value="ECO:0007669"/>
    <property type="project" value="InterPro"/>
</dbReference>
<dbReference type="GO" id="GO:0009809">
    <property type="term" value="P:lignin biosynthetic process"/>
    <property type="evidence" value="ECO:0007669"/>
    <property type="project" value="UniProtKB-KW"/>
</dbReference>
<evidence type="ECO:0000259" key="11">
    <source>
        <dbReference type="Pfam" id="PF08100"/>
    </source>
</evidence>
<dbReference type="EMBL" id="KK914570">
    <property type="protein sequence ID" value="KDP32878.1"/>
    <property type="molecule type" value="Genomic_DNA"/>
</dbReference>
<gene>
    <name evidence="12" type="ORF">JCGZ_12170</name>
</gene>
<evidence type="ECO:0000256" key="4">
    <source>
        <dbReference type="ARBA" id="ARBA00022691"/>
    </source>
</evidence>
<evidence type="ECO:0000256" key="9">
    <source>
        <dbReference type="PIRSR" id="PIRSR005739-1"/>
    </source>
</evidence>
<protein>
    <recommendedName>
        <fullName evidence="6">caffeate O-methyltransferase</fullName>
        <ecNumber evidence="6">2.1.1.68</ecNumber>
    </recommendedName>
</protein>
<dbReference type="Gene3D" id="3.40.50.150">
    <property type="entry name" value="Vaccinia Virus protein VP39"/>
    <property type="match status" value="1"/>
</dbReference>
<keyword evidence="3" id="KW-0808">Transferase</keyword>
<dbReference type="PANTHER" id="PTHR11746">
    <property type="entry name" value="O-METHYLTRANSFERASE"/>
    <property type="match status" value="1"/>
</dbReference>
<comment type="function">
    <text evidence="7">Catalyzes the conversion of caffeic acid to ferulic acid and of 5-hydroxyferulic acid to sinapic acid. The resulting products may subsequently be converted to the corresponding alcohols that are incorporated into lignins.</text>
</comment>
<evidence type="ECO:0000256" key="2">
    <source>
        <dbReference type="ARBA" id="ARBA00022603"/>
    </source>
</evidence>
<dbReference type="InterPro" id="IPR036390">
    <property type="entry name" value="WH_DNA-bd_sf"/>
</dbReference>
<dbReference type="SUPFAM" id="SSF53335">
    <property type="entry name" value="S-adenosyl-L-methionine-dependent methyltransferases"/>
    <property type="match status" value="1"/>
</dbReference>
<evidence type="ECO:0000259" key="10">
    <source>
        <dbReference type="Pfam" id="PF00891"/>
    </source>
</evidence>
<feature type="domain" description="O-methyltransferase dimerisation" evidence="11">
    <location>
        <begin position="28"/>
        <end position="118"/>
    </location>
</feature>
<dbReference type="PROSITE" id="PS51683">
    <property type="entry name" value="SAM_OMT_II"/>
    <property type="match status" value="1"/>
</dbReference>
<dbReference type="InterPro" id="IPR016461">
    <property type="entry name" value="COMT-like"/>
</dbReference>
<evidence type="ECO:0000256" key="3">
    <source>
        <dbReference type="ARBA" id="ARBA00022679"/>
    </source>
</evidence>
<dbReference type="AlphaFoldDB" id="A0A067KCY8"/>
<dbReference type="OrthoDB" id="1606438at2759"/>
<feature type="active site" description="Proton acceptor" evidence="9">
    <location>
        <position position="272"/>
    </location>
</feature>
<dbReference type="InterPro" id="IPR029063">
    <property type="entry name" value="SAM-dependent_MTases_sf"/>
</dbReference>
<keyword evidence="13" id="KW-1185">Reference proteome</keyword>
<keyword evidence="2" id="KW-0489">Methyltransferase</keyword>
<keyword evidence="5" id="KW-0438">Lignin biosynthesis</keyword>
<evidence type="ECO:0000256" key="8">
    <source>
        <dbReference type="ARBA" id="ARBA00051840"/>
    </source>
</evidence>
<organism evidence="12 13">
    <name type="scientific">Jatropha curcas</name>
    <name type="common">Barbados nut</name>
    <dbReference type="NCBI Taxonomy" id="180498"/>
    <lineage>
        <taxon>Eukaryota</taxon>
        <taxon>Viridiplantae</taxon>
        <taxon>Streptophyta</taxon>
        <taxon>Embryophyta</taxon>
        <taxon>Tracheophyta</taxon>
        <taxon>Spermatophyta</taxon>
        <taxon>Magnoliopsida</taxon>
        <taxon>eudicotyledons</taxon>
        <taxon>Gunneridae</taxon>
        <taxon>Pentapetalae</taxon>
        <taxon>rosids</taxon>
        <taxon>fabids</taxon>
        <taxon>Malpighiales</taxon>
        <taxon>Euphorbiaceae</taxon>
        <taxon>Crotonoideae</taxon>
        <taxon>Jatropheae</taxon>
        <taxon>Jatropha</taxon>
    </lineage>
</organism>
<comment type="pathway">
    <text evidence="1">Aromatic compound metabolism; phenylpropanoid biosynthesis.</text>
</comment>
<evidence type="ECO:0000256" key="6">
    <source>
        <dbReference type="ARBA" id="ARBA00039011"/>
    </source>
</evidence>
<evidence type="ECO:0000313" key="13">
    <source>
        <dbReference type="Proteomes" id="UP000027138"/>
    </source>
</evidence>
<dbReference type="PIRSF" id="PIRSF005739">
    <property type="entry name" value="O-mtase"/>
    <property type="match status" value="1"/>
</dbReference>
<sequence length="367" mass="40580">MTNPTSKFPVNYNPDQEEDQETGKLAIRLANAAVLPMVLKSAIELNIIDIISTAASNGLGISPVEIAAQIPTKNPDAPALLDRMLRLLASYDILNCPKENGQGERLYSARPICKFLTRNDSNEGSSVSPLFLLHHDEVFMKSWFHFNGAILEGGIPFIKTYGMTVFEYQATDQRFNQVFNEAMSNHTTLFVKKIIEVYDGFDGVKVLVDVGGGIGDALRIITSKYPHIKGINFDLPNVLADAPSFPGVEHVAGDMFVSVPKGDAIFMKWILHGWSDEYCLKLLKNCYEALPSKGKVIVAESILPLAPENAVSSHIVFEQDLFMFAQTPGGKERTQKDYETLAIKSGFSSCEVVCCAYNSWVMEFHKA</sequence>
<dbReference type="InterPro" id="IPR001077">
    <property type="entry name" value="COMT_C"/>
</dbReference>
<comment type="catalytic activity">
    <reaction evidence="8">
        <text>(E)-caffeate + S-adenosyl-L-methionine = (E)-ferulate + S-adenosyl-L-homocysteine + H(+)</text>
        <dbReference type="Rhea" id="RHEA:20225"/>
        <dbReference type="ChEBI" id="CHEBI:15378"/>
        <dbReference type="ChEBI" id="CHEBI:29749"/>
        <dbReference type="ChEBI" id="CHEBI:57770"/>
        <dbReference type="ChEBI" id="CHEBI:57856"/>
        <dbReference type="ChEBI" id="CHEBI:59789"/>
        <dbReference type="EC" id="2.1.1.68"/>
    </reaction>
</comment>
<accession>A0A067KCY8</accession>
<evidence type="ECO:0000256" key="1">
    <source>
        <dbReference type="ARBA" id="ARBA00004928"/>
    </source>
</evidence>
<dbReference type="Gene3D" id="1.10.10.10">
    <property type="entry name" value="Winged helix-like DNA-binding domain superfamily/Winged helix DNA-binding domain"/>
    <property type="match status" value="1"/>
</dbReference>
<dbReference type="SUPFAM" id="SSF46785">
    <property type="entry name" value="Winged helix' DNA-binding domain"/>
    <property type="match status" value="1"/>
</dbReference>
<reference evidence="12 13" key="1">
    <citation type="journal article" date="2014" name="PLoS ONE">
        <title>Global Analysis of Gene Expression Profiles in Physic Nut (Jatropha curcas L.) Seedlings Exposed to Salt Stress.</title>
        <authorList>
            <person name="Zhang L."/>
            <person name="Zhang C."/>
            <person name="Wu P."/>
            <person name="Chen Y."/>
            <person name="Li M."/>
            <person name="Jiang H."/>
            <person name="Wu G."/>
        </authorList>
    </citation>
    <scope>NUCLEOTIDE SEQUENCE [LARGE SCALE GENOMIC DNA]</scope>
    <source>
        <strain evidence="13">cv. GZQX0401</strain>
        <tissue evidence="12">Young leaves</tissue>
    </source>
</reference>
<dbReference type="InterPro" id="IPR036388">
    <property type="entry name" value="WH-like_DNA-bd_sf"/>
</dbReference>
<dbReference type="FunFam" id="3.40.50.150:FF:000061">
    <property type="entry name" value="Caffeic acid O-methyltransferase"/>
    <property type="match status" value="1"/>
</dbReference>
<dbReference type="FunFam" id="1.10.10.10:FF:000357">
    <property type="entry name" value="Caffeic acid 3-O-methyltransferase"/>
    <property type="match status" value="1"/>
</dbReference>
<dbReference type="Pfam" id="PF08100">
    <property type="entry name" value="Dimerisation"/>
    <property type="match status" value="1"/>
</dbReference>
<dbReference type="Pfam" id="PF00891">
    <property type="entry name" value="Methyltransf_2"/>
    <property type="match status" value="1"/>
</dbReference>
<keyword evidence="4" id="KW-0949">S-adenosyl-L-methionine</keyword>
<evidence type="ECO:0000313" key="12">
    <source>
        <dbReference type="EMBL" id="KDP32878.1"/>
    </source>
</evidence>
<dbReference type="GO" id="GO:0047763">
    <property type="term" value="F:caffeate O-methyltransferase activity"/>
    <property type="evidence" value="ECO:0007669"/>
    <property type="project" value="UniProtKB-EC"/>
</dbReference>
<name>A0A067KCY8_JATCU</name>
<proteinExistence type="predicted"/>
<dbReference type="EC" id="2.1.1.68" evidence="6"/>
<dbReference type="KEGG" id="jcu:105639046"/>
<dbReference type="GO" id="GO:0032259">
    <property type="term" value="P:methylation"/>
    <property type="evidence" value="ECO:0007669"/>
    <property type="project" value="UniProtKB-KW"/>
</dbReference>
<dbReference type="Proteomes" id="UP000027138">
    <property type="component" value="Unassembled WGS sequence"/>
</dbReference>
<feature type="domain" description="O-methyltransferase C-terminal" evidence="10">
    <location>
        <begin position="143"/>
        <end position="348"/>
    </location>
</feature>